<accession>A0A835TDI8</accession>
<evidence type="ECO:0000256" key="2">
    <source>
        <dbReference type="SAM" id="SignalP"/>
    </source>
</evidence>
<feature type="region of interest" description="Disordered" evidence="1">
    <location>
        <begin position="494"/>
        <end position="533"/>
    </location>
</feature>
<sequence length="533" mass="59060">MSRRLWARWFVAALGLAVLLSGGAKVGAAEPMRHVSKCRLCQRCHLGATPPPGYEPATDSDDGEASAFTSRRLASTDNSDSTPSEGAAESKAAPVRRKKGPAYDAELDPTVPIQYKPSSYQPRRQRDAQKLPVCEQCYGCQHNLTHIASGTQFLNNTYINEKGATSSWIFKANTNMTPSGEAVVKLYCLPIAKRPGAKIPSCKPSRIAEIMRQLMAIDKLSAECGFTDLVPRMWLAPVNGIVPDVGYPINWYGLWMEYVDGISLENLLHKGAPRRLPLTVIADLLNNKLNASKVVRGAVFDLLTSQCDRHAQNIFMQEDGNIKLIDNEACLQHMWRNCGFDSVLVPTTQKQEIVRLANHFVLKLPVKPGTELVLPKGSADPQLLLDYRCYLPGGAEAMGTRFDKDITQCLKKITDMTPKQVRAYFDFPDVRVATNLHTRATDMLTHGFEWAAKYGAPQNAVPKRYRFQPKCCKLAVKGWQTKCGHAWEPAWELPKGNPITGREWDKDRPDTGSYEGGTFPEDGELGRNGAAGR</sequence>
<organism evidence="4 5">
    <name type="scientific">Chlamydomonas incerta</name>
    <dbReference type="NCBI Taxonomy" id="51695"/>
    <lineage>
        <taxon>Eukaryota</taxon>
        <taxon>Viridiplantae</taxon>
        <taxon>Chlorophyta</taxon>
        <taxon>core chlorophytes</taxon>
        <taxon>Chlorophyceae</taxon>
        <taxon>CS clade</taxon>
        <taxon>Chlamydomonadales</taxon>
        <taxon>Chlamydomonadaceae</taxon>
        <taxon>Chlamydomonas</taxon>
    </lineage>
</organism>
<proteinExistence type="predicted"/>
<name>A0A835TDI8_CHLIN</name>
<dbReference type="AlphaFoldDB" id="A0A835TDI8"/>
<gene>
    <name evidence="4" type="ORF">HXX76_001797</name>
</gene>
<evidence type="ECO:0000259" key="3">
    <source>
        <dbReference type="Pfam" id="PF00454"/>
    </source>
</evidence>
<feature type="region of interest" description="Disordered" evidence="1">
    <location>
        <begin position="50"/>
        <end position="126"/>
    </location>
</feature>
<dbReference type="InterPro" id="IPR000403">
    <property type="entry name" value="PI3/4_kinase_cat_dom"/>
</dbReference>
<comment type="caution">
    <text evidence="4">The sequence shown here is derived from an EMBL/GenBank/DDBJ whole genome shotgun (WGS) entry which is preliminary data.</text>
</comment>
<keyword evidence="5" id="KW-1185">Reference proteome</keyword>
<feature type="chain" id="PRO_5032757128" description="PI3K/PI4K catalytic domain-containing protein" evidence="2">
    <location>
        <begin position="29"/>
        <end position="533"/>
    </location>
</feature>
<evidence type="ECO:0000313" key="4">
    <source>
        <dbReference type="EMBL" id="KAG2443439.1"/>
    </source>
</evidence>
<dbReference type="EMBL" id="JAEHOC010000003">
    <property type="protein sequence ID" value="KAG2443439.1"/>
    <property type="molecule type" value="Genomic_DNA"/>
</dbReference>
<dbReference type="InterPro" id="IPR011009">
    <property type="entry name" value="Kinase-like_dom_sf"/>
</dbReference>
<dbReference type="OrthoDB" id="536015at2759"/>
<feature type="domain" description="PI3K/PI4K catalytic" evidence="3">
    <location>
        <begin position="306"/>
        <end position="356"/>
    </location>
</feature>
<feature type="compositionally biased region" description="Polar residues" evidence="1">
    <location>
        <begin position="67"/>
        <end position="84"/>
    </location>
</feature>
<protein>
    <recommendedName>
        <fullName evidence="3">PI3K/PI4K catalytic domain-containing protein</fullName>
    </recommendedName>
</protein>
<dbReference type="Pfam" id="PF00454">
    <property type="entry name" value="PI3_PI4_kinase"/>
    <property type="match status" value="1"/>
</dbReference>
<dbReference type="SUPFAM" id="SSF56112">
    <property type="entry name" value="Protein kinase-like (PK-like)"/>
    <property type="match status" value="1"/>
</dbReference>
<keyword evidence="2" id="KW-0732">Signal</keyword>
<reference evidence="4" key="1">
    <citation type="journal article" date="2020" name="bioRxiv">
        <title>Comparative genomics of Chlamydomonas.</title>
        <authorList>
            <person name="Craig R.J."/>
            <person name="Hasan A.R."/>
            <person name="Ness R.W."/>
            <person name="Keightley P.D."/>
        </authorList>
    </citation>
    <scope>NUCLEOTIDE SEQUENCE</scope>
    <source>
        <strain evidence="4">SAG 7.73</strain>
    </source>
</reference>
<dbReference type="Proteomes" id="UP000650467">
    <property type="component" value="Unassembled WGS sequence"/>
</dbReference>
<evidence type="ECO:0000313" key="5">
    <source>
        <dbReference type="Proteomes" id="UP000650467"/>
    </source>
</evidence>
<feature type="signal peptide" evidence="2">
    <location>
        <begin position="1"/>
        <end position="28"/>
    </location>
</feature>
<evidence type="ECO:0000256" key="1">
    <source>
        <dbReference type="SAM" id="MobiDB-lite"/>
    </source>
</evidence>